<protein>
    <submittedName>
        <fullName evidence="1">Uncharacterized protein</fullName>
    </submittedName>
</protein>
<dbReference type="Proteomes" id="UP000050360">
    <property type="component" value="Unassembled WGS sequence"/>
</dbReference>
<comment type="caution">
    <text evidence="1">The sequence shown here is derived from an EMBL/GenBank/DDBJ whole genome shotgun (WGS) entry which is preliminary data.</text>
</comment>
<reference evidence="1 2" key="1">
    <citation type="submission" date="2015-09" db="EMBL/GenBank/DDBJ databases">
        <title>A metagenomics-based metabolic model of nitrate-dependent anaerobic oxidation of methane by Methanoperedens-like archaea.</title>
        <authorList>
            <person name="Arshad A."/>
            <person name="Speth D.R."/>
            <person name="De Graaf R.M."/>
            <person name="Op Den Camp H.J."/>
            <person name="Jetten M.S."/>
            <person name="Welte C.U."/>
        </authorList>
    </citation>
    <scope>NUCLEOTIDE SEQUENCE [LARGE SCALE GENOMIC DNA]</scope>
</reference>
<gene>
    <name evidence="1" type="ORF">MPEBLZ_01896</name>
</gene>
<dbReference type="EMBL" id="LKCM01000139">
    <property type="protein sequence ID" value="KPQ43514.1"/>
    <property type="molecule type" value="Genomic_DNA"/>
</dbReference>
<dbReference type="InterPro" id="IPR029061">
    <property type="entry name" value="THDP-binding"/>
</dbReference>
<dbReference type="AlphaFoldDB" id="A0A0N8KQZ5"/>
<dbReference type="Gene3D" id="3.40.50.970">
    <property type="match status" value="1"/>
</dbReference>
<dbReference type="SUPFAM" id="SSF52518">
    <property type="entry name" value="Thiamin diphosphate-binding fold (THDP-binding)"/>
    <property type="match status" value="1"/>
</dbReference>
<evidence type="ECO:0000313" key="2">
    <source>
        <dbReference type="Proteomes" id="UP000050360"/>
    </source>
</evidence>
<name>A0A0N8KQZ5_9EURY</name>
<evidence type="ECO:0000313" key="1">
    <source>
        <dbReference type="EMBL" id="KPQ43514.1"/>
    </source>
</evidence>
<dbReference type="GO" id="GO:0006082">
    <property type="term" value="P:organic acid metabolic process"/>
    <property type="evidence" value="ECO:0007669"/>
    <property type="project" value="UniProtKB-ARBA"/>
</dbReference>
<proteinExistence type="predicted"/>
<accession>A0A0N8KQZ5</accession>
<sequence>MKKKAIWDQSREGAMIKEITDEVEKAVKEAESYKPVVENMFKYVYADMPLHLKEQMDELQGFISKKKGG</sequence>
<organism evidence="1 2">
    <name type="scientific">Candidatus Methanoperedens nitratireducens</name>
    <dbReference type="NCBI Taxonomy" id="1392998"/>
    <lineage>
        <taxon>Archaea</taxon>
        <taxon>Methanobacteriati</taxon>
        <taxon>Methanobacteriota</taxon>
        <taxon>Stenosarchaea group</taxon>
        <taxon>Methanomicrobia</taxon>
        <taxon>Methanosarcinales</taxon>
        <taxon>ANME-2 cluster</taxon>
        <taxon>Candidatus Methanoperedentaceae</taxon>
        <taxon>Candidatus Methanoperedens</taxon>
    </lineage>
</organism>
<dbReference type="GO" id="GO:0044272">
    <property type="term" value="P:sulfur compound biosynthetic process"/>
    <property type="evidence" value="ECO:0007669"/>
    <property type="project" value="UniProtKB-ARBA"/>
</dbReference>